<dbReference type="CDD" id="cd11060">
    <property type="entry name" value="CYP57A1-like"/>
    <property type="match status" value="1"/>
</dbReference>
<evidence type="ECO:0000313" key="9">
    <source>
        <dbReference type="Proteomes" id="UP000813385"/>
    </source>
</evidence>
<evidence type="ECO:0000313" key="8">
    <source>
        <dbReference type="EMBL" id="KAH7362190.1"/>
    </source>
</evidence>
<keyword evidence="7" id="KW-0812">Transmembrane</keyword>
<keyword evidence="4 5" id="KW-0408">Iron</keyword>
<dbReference type="EMBL" id="JAGPXD010000003">
    <property type="protein sequence ID" value="KAH7362190.1"/>
    <property type="molecule type" value="Genomic_DNA"/>
</dbReference>
<evidence type="ECO:0000256" key="6">
    <source>
        <dbReference type="RuleBase" id="RU000461"/>
    </source>
</evidence>
<keyword evidence="7" id="KW-1133">Transmembrane helix</keyword>
<evidence type="ECO:0000256" key="7">
    <source>
        <dbReference type="SAM" id="Phobius"/>
    </source>
</evidence>
<keyword evidence="2 5" id="KW-0349">Heme</keyword>
<sequence>MSVHLATLAIGLAVAWVFWLLFRELTSPLRKIPGPFAARLTPSMAPQLHRDLGPIVRIAPGVYSVDDADAVKTIYGFGSKFAKSDWYSAWQVPLPGSENLFSDQDVARHALKRKKFAFLYSMTSLVSYEPFVDECADLVCQRLREAAGRGEPVDMCEWMKYYAFDVITALTYGQRFGFLDKGCDVGGTISEVDGAIKYSTLVGVIPEIHRWIFRAAALIPAALASGFGLAGRLAIITFVEEQVEARKTSLETGIARVDVESRAPDTEDFMDRLLSGQGKQHSPEEMIRNAAEQGLTSIMAGFDSTALSLTAILYYLLKNPETLAKLREEVLGAASLDPARPGIVSLKTAMSMPYLQAVVKEGMRVHPGPMLPFFRTVPAGGAMIAGRFFPEGAVVGMSPWTAHFSKEVYGPDAAVFRPERWLEAEAAAAAGEKERLRRMDSSYMAWGLGTRSCVGKNIALLEMYKLLPRLVGEFDFRSEAPGSELKAGGHVWVKPEDFSVSVKVRG</sequence>
<feature type="transmembrane region" description="Helical" evidence="7">
    <location>
        <begin position="6"/>
        <end position="22"/>
    </location>
</feature>
<dbReference type="InterPro" id="IPR001128">
    <property type="entry name" value="Cyt_P450"/>
</dbReference>
<dbReference type="Gene3D" id="1.10.630.10">
    <property type="entry name" value="Cytochrome P450"/>
    <property type="match status" value="1"/>
</dbReference>
<dbReference type="GO" id="GO:0016705">
    <property type="term" value="F:oxidoreductase activity, acting on paired donors, with incorporation or reduction of molecular oxygen"/>
    <property type="evidence" value="ECO:0007669"/>
    <property type="project" value="InterPro"/>
</dbReference>
<evidence type="ECO:0000256" key="3">
    <source>
        <dbReference type="ARBA" id="ARBA00022723"/>
    </source>
</evidence>
<comment type="cofactor">
    <cofactor evidence="1 5">
        <name>heme</name>
        <dbReference type="ChEBI" id="CHEBI:30413"/>
    </cofactor>
</comment>
<dbReference type="Pfam" id="PF00067">
    <property type="entry name" value="p450"/>
    <property type="match status" value="1"/>
</dbReference>
<comment type="caution">
    <text evidence="8">The sequence shown here is derived from an EMBL/GenBank/DDBJ whole genome shotgun (WGS) entry which is preliminary data.</text>
</comment>
<comment type="similarity">
    <text evidence="6">Belongs to the cytochrome P450 family.</text>
</comment>
<evidence type="ECO:0000256" key="1">
    <source>
        <dbReference type="ARBA" id="ARBA00001971"/>
    </source>
</evidence>
<gene>
    <name evidence="8" type="ORF">B0T11DRAFT_352073</name>
</gene>
<dbReference type="GO" id="GO:0020037">
    <property type="term" value="F:heme binding"/>
    <property type="evidence" value="ECO:0007669"/>
    <property type="project" value="InterPro"/>
</dbReference>
<dbReference type="InterPro" id="IPR002401">
    <property type="entry name" value="Cyt_P450_E_grp-I"/>
</dbReference>
<keyword evidence="6" id="KW-0503">Monooxygenase</keyword>
<protein>
    <submittedName>
        <fullName evidence="8">Cytochrome P450</fullName>
    </submittedName>
</protein>
<dbReference type="PRINTS" id="PR00385">
    <property type="entry name" value="P450"/>
</dbReference>
<dbReference type="AlphaFoldDB" id="A0A8K0X4X0"/>
<evidence type="ECO:0000256" key="5">
    <source>
        <dbReference type="PIRSR" id="PIRSR602401-1"/>
    </source>
</evidence>
<dbReference type="InterPro" id="IPR017972">
    <property type="entry name" value="Cyt_P450_CS"/>
</dbReference>
<dbReference type="PROSITE" id="PS00086">
    <property type="entry name" value="CYTOCHROME_P450"/>
    <property type="match status" value="1"/>
</dbReference>
<dbReference type="SUPFAM" id="SSF48264">
    <property type="entry name" value="Cytochrome P450"/>
    <property type="match status" value="1"/>
</dbReference>
<dbReference type="OrthoDB" id="3934656at2759"/>
<evidence type="ECO:0000256" key="2">
    <source>
        <dbReference type="ARBA" id="ARBA00022617"/>
    </source>
</evidence>
<accession>A0A8K0X4X0</accession>
<keyword evidence="7" id="KW-0472">Membrane</keyword>
<dbReference type="InterPro" id="IPR050121">
    <property type="entry name" value="Cytochrome_P450_monoxygenase"/>
</dbReference>
<keyword evidence="6" id="KW-0560">Oxidoreductase</keyword>
<dbReference type="Proteomes" id="UP000813385">
    <property type="component" value="Unassembled WGS sequence"/>
</dbReference>
<organism evidence="8 9">
    <name type="scientific">Plectosphaerella cucumerina</name>
    <dbReference type="NCBI Taxonomy" id="40658"/>
    <lineage>
        <taxon>Eukaryota</taxon>
        <taxon>Fungi</taxon>
        <taxon>Dikarya</taxon>
        <taxon>Ascomycota</taxon>
        <taxon>Pezizomycotina</taxon>
        <taxon>Sordariomycetes</taxon>
        <taxon>Hypocreomycetidae</taxon>
        <taxon>Glomerellales</taxon>
        <taxon>Plectosphaerellaceae</taxon>
        <taxon>Plectosphaerella</taxon>
    </lineage>
</organism>
<dbReference type="PRINTS" id="PR00463">
    <property type="entry name" value="EP450I"/>
</dbReference>
<proteinExistence type="inferred from homology"/>
<dbReference type="PANTHER" id="PTHR24305">
    <property type="entry name" value="CYTOCHROME P450"/>
    <property type="match status" value="1"/>
</dbReference>
<dbReference type="InterPro" id="IPR036396">
    <property type="entry name" value="Cyt_P450_sf"/>
</dbReference>
<name>A0A8K0X4X0_9PEZI</name>
<dbReference type="PANTHER" id="PTHR24305:SF190">
    <property type="entry name" value="P450, PUTATIVE (EUROFUNG)-RELATED"/>
    <property type="match status" value="1"/>
</dbReference>
<keyword evidence="3 5" id="KW-0479">Metal-binding</keyword>
<reference evidence="8" key="1">
    <citation type="journal article" date="2021" name="Nat. Commun.">
        <title>Genetic determinants of endophytism in the Arabidopsis root mycobiome.</title>
        <authorList>
            <person name="Mesny F."/>
            <person name="Miyauchi S."/>
            <person name="Thiergart T."/>
            <person name="Pickel B."/>
            <person name="Atanasova L."/>
            <person name="Karlsson M."/>
            <person name="Huettel B."/>
            <person name="Barry K.W."/>
            <person name="Haridas S."/>
            <person name="Chen C."/>
            <person name="Bauer D."/>
            <person name="Andreopoulos W."/>
            <person name="Pangilinan J."/>
            <person name="LaButti K."/>
            <person name="Riley R."/>
            <person name="Lipzen A."/>
            <person name="Clum A."/>
            <person name="Drula E."/>
            <person name="Henrissat B."/>
            <person name="Kohler A."/>
            <person name="Grigoriev I.V."/>
            <person name="Martin F.M."/>
            <person name="Hacquard S."/>
        </authorList>
    </citation>
    <scope>NUCLEOTIDE SEQUENCE</scope>
    <source>
        <strain evidence="8">MPI-CAGE-AT-0016</strain>
    </source>
</reference>
<keyword evidence="9" id="KW-1185">Reference proteome</keyword>
<dbReference type="GO" id="GO:0005506">
    <property type="term" value="F:iron ion binding"/>
    <property type="evidence" value="ECO:0007669"/>
    <property type="project" value="InterPro"/>
</dbReference>
<evidence type="ECO:0000256" key="4">
    <source>
        <dbReference type="ARBA" id="ARBA00023004"/>
    </source>
</evidence>
<dbReference type="GO" id="GO:0004497">
    <property type="term" value="F:monooxygenase activity"/>
    <property type="evidence" value="ECO:0007669"/>
    <property type="project" value="UniProtKB-KW"/>
</dbReference>
<feature type="binding site" description="axial binding residue" evidence="5">
    <location>
        <position position="453"/>
    </location>
    <ligand>
        <name>heme</name>
        <dbReference type="ChEBI" id="CHEBI:30413"/>
    </ligand>
    <ligandPart>
        <name>Fe</name>
        <dbReference type="ChEBI" id="CHEBI:18248"/>
    </ligandPart>
</feature>